<evidence type="ECO:0000313" key="1">
    <source>
        <dbReference type="EMBL" id="KAG8460034.1"/>
    </source>
</evidence>
<keyword evidence="2" id="KW-1185">Reference proteome</keyword>
<organism evidence="1 2">
    <name type="scientific">Diacronema lutheri</name>
    <name type="common">Unicellular marine alga</name>
    <name type="synonym">Monochrysis lutheri</name>
    <dbReference type="NCBI Taxonomy" id="2081491"/>
    <lineage>
        <taxon>Eukaryota</taxon>
        <taxon>Haptista</taxon>
        <taxon>Haptophyta</taxon>
        <taxon>Pavlovophyceae</taxon>
        <taxon>Pavlovales</taxon>
        <taxon>Pavlovaceae</taxon>
        <taxon>Diacronema</taxon>
    </lineage>
</organism>
<evidence type="ECO:0000313" key="2">
    <source>
        <dbReference type="Proteomes" id="UP000751190"/>
    </source>
</evidence>
<name>A0A8J5X9T2_DIALT</name>
<dbReference type="AlphaFoldDB" id="A0A8J5X9T2"/>
<proteinExistence type="predicted"/>
<sequence>MDGERPLLLEEAAPRALRARRYAWLGEAAVSALRAAALIAVGVLLGARGLHRADSRDEPAAGARKVRSSSPQHELLGHDKDCASVNFTQETLMLISEGPIMRYFQMTARGELATGDVLKAYEASDVTRRDTRFAGMGERPVLGAEHETFVVFDNARSIGRFSSLLDSERDFPPVMLQYPDDDGSPSEFEGLAYDSKKDIFYAVQESAAHADGVMRAHVYEIALPTGGDGRRSVRVLAGPCDTEQTFSSANKGFEGADWLPLPGANKQGGYLLAICEGNRCLGGEDGRQVGGGRIVMMEKRHPPSDAPDSNSSRCQWVTAGVLHVPPTAAFMDYSAIALRPAFDGSTDWAVAISSQENAAVWLGRLTLNPQPGSHGAPHYDPARFALSKGRIYDFPRDNECRRIYCNIEGIAWQGEDKLVAASDQMKDGGRQDFRCWDKDQSLHTFLVPTDDMLGDTS</sequence>
<reference evidence="1" key="1">
    <citation type="submission" date="2021-05" db="EMBL/GenBank/DDBJ databases">
        <title>The genome of the haptophyte Pavlova lutheri (Diacronema luteri, Pavlovales) - a model for lipid biosynthesis in eukaryotic algae.</title>
        <authorList>
            <person name="Hulatt C.J."/>
            <person name="Posewitz M.C."/>
        </authorList>
    </citation>
    <scope>NUCLEOTIDE SEQUENCE</scope>
    <source>
        <strain evidence="1">NIVA-4/92</strain>
    </source>
</reference>
<comment type="caution">
    <text evidence="1">The sequence shown here is derived from an EMBL/GenBank/DDBJ whole genome shotgun (WGS) entry which is preliminary data.</text>
</comment>
<dbReference type="Proteomes" id="UP000751190">
    <property type="component" value="Unassembled WGS sequence"/>
</dbReference>
<dbReference type="OrthoDB" id="340166at2759"/>
<protein>
    <submittedName>
        <fullName evidence="1">Uncharacterized protein</fullName>
    </submittedName>
</protein>
<dbReference type="EMBL" id="JAGTXO010000035">
    <property type="protein sequence ID" value="KAG8460034.1"/>
    <property type="molecule type" value="Genomic_DNA"/>
</dbReference>
<gene>
    <name evidence="1" type="ORF">KFE25_014179</name>
</gene>
<accession>A0A8J5X9T2</accession>